<evidence type="ECO:0000256" key="2">
    <source>
        <dbReference type="ARBA" id="ARBA00022603"/>
    </source>
</evidence>
<dbReference type="GO" id="GO:0051539">
    <property type="term" value="F:4 iron, 4 sulfur cluster binding"/>
    <property type="evidence" value="ECO:0007669"/>
    <property type="project" value="UniProtKB-KW"/>
</dbReference>
<dbReference type="Pfam" id="PF04055">
    <property type="entry name" value="Radical_SAM"/>
    <property type="match status" value="1"/>
</dbReference>
<name>A0A6N8JAI5_9BACT</name>
<dbReference type="InterPro" id="IPR023404">
    <property type="entry name" value="rSAM_horseshoe"/>
</dbReference>
<dbReference type="InterPro" id="IPR051198">
    <property type="entry name" value="BchE-like"/>
</dbReference>
<dbReference type="GO" id="GO:0046872">
    <property type="term" value="F:metal ion binding"/>
    <property type="evidence" value="ECO:0007669"/>
    <property type="project" value="UniProtKB-KW"/>
</dbReference>
<evidence type="ECO:0000313" key="10">
    <source>
        <dbReference type="EMBL" id="MVT42153.1"/>
    </source>
</evidence>
<protein>
    <submittedName>
        <fullName evidence="10">Radical SAM protein</fullName>
    </submittedName>
</protein>
<evidence type="ECO:0000259" key="8">
    <source>
        <dbReference type="PROSITE" id="PS51332"/>
    </source>
</evidence>
<sequence>MTLKVLFSHSYFLQFDPKQVAHAKPYPPLGTILAAAFLRENGYEVALFDTMFANAPEELIPLLKTFKPDVFVIYDDGFNYLTKMCLSNMREAAFLMQQYAKAYGCRVIVTSSDAADHYDKYLNNGADYVISGEAEYTLLETMQQLEKNISHLENIKGLIYSDAGVIKKNPLRPGSKHLDELPLPAWDLINIGPYKKVWLKKHGYFSINIATTRGCPYKCNWCAKPIYGNSYNMRSPENVVKEIVLLKQLFHMDHIWFCDDIFGLKRSWVKEFADLVKAAGVRTAFKIQSRADLLVQEKYVTDLEAAGCEEVWMGAESGSQKILDAMDKGTTVGEIKQARKLLKQHGVRAAFFIQYGYLHETVEDINKTIDLITETLPDDIGISVSYPLPGTAFYEHVKQDLITKENWTDSDDLDIMYKNTYDSPFYKKLHRYTHYTYRLEKLKSDGSLFPAKLFKSLKYSFLKRRLKEELSAYTTEISTGIIKPI</sequence>
<evidence type="ECO:0000256" key="6">
    <source>
        <dbReference type="ARBA" id="ARBA00023004"/>
    </source>
</evidence>
<dbReference type="PROSITE" id="PS51332">
    <property type="entry name" value="B12_BINDING"/>
    <property type="match status" value="1"/>
</dbReference>
<dbReference type="EMBL" id="WRXO01000004">
    <property type="protein sequence ID" value="MVT42153.1"/>
    <property type="molecule type" value="Genomic_DNA"/>
</dbReference>
<dbReference type="GO" id="GO:0031419">
    <property type="term" value="F:cobalamin binding"/>
    <property type="evidence" value="ECO:0007669"/>
    <property type="project" value="InterPro"/>
</dbReference>
<reference evidence="10 11" key="1">
    <citation type="submission" date="2019-12" db="EMBL/GenBank/DDBJ databases">
        <title>The draft genomic sequence of strain Chitinophaga oryziterrae JCM 16595.</title>
        <authorList>
            <person name="Zhang X."/>
        </authorList>
    </citation>
    <scope>NUCLEOTIDE SEQUENCE [LARGE SCALE GENOMIC DNA]</scope>
    <source>
        <strain evidence="10 11">JCM 16595</strain>
    </source>
</reference>
<keyword evidence="5" id="KW-0479">Metal-binding</keyword>
<evidence type="ECO:0000256" key="4">
    <source>
        <dbReference type="ARBA" id="ARBA00022691"/>
    </source>
</evidence>
<evidence type="ECO:0000313" key="11">
    <source>
        <dbReference type="Proteomes" id="UP000468388"/>
    </source>
</evidence>
<dbReference type="SFLD" id="SFLDG01123">
    <property type="entry name" value="methyltransferase_(Class_B)"/>
    <property type="match status" value="1"/>
</dbReference>
<dbReference type="GO" id="GO:0005829">
    <property type="term" value="C:cytosol"/>
    <property type="evidence" value="ECO:0007669"/>
    <property type="project" value="TreeGrafter"/>
</dbReference>
<dbReference type="InterPro" id="IPR058240">
    <property type="entry name" value="rSAM_sf"/>
</dbReference>
<feature type="domain" description="B12-binding" evidence="8">
    <location>
        <begin position="9"/>
        <end position="152"/>
    </location>
</feature>
<proteinExistence type="predicted"/>
<keyword evidence="6" id="KW-0408">Iron</keyword>
<evidence type="ECO:0000256" key="7">
    <source>
        <dbReference type="ARBA" id="ARBA00023014"/>
    </source>
</evidence>
<comment type="cofactor">
    <cofactor evidence="1">
        <name>[4Fe-4S] cluster</name>
        <dbReference type="ChEBI" id="CHEBI:49883"/>
    </cofactor>
</comment>
<evidence type="ECO:0000256" key="3">
    <source>
        <dbReference type="ARBA" id="ARBA00022679"/>
    </source>
</evidence>
<dbReference type="AlphaFoldDB" id="A0A6N8JAI5"/>
<keyword evidence="3" id="KW-0808">Transferase</keyword>
<gene>
    <name evidence="10" type="ORF">GO495_16290</name>
</gene>
<comment type="caution">
    <text evidence="10">The sequence shown here is derived from an EMBL/GenBank/DDBJ whole genome shotgun (WGS) entry which is preliminary data.</text>
</comment>
<evidence type="ECO:0000256" key="5">
    <source>
        <dbReference type="ARBA" id="ARBA00022723"/>
    </source>
</evidence>
<feature type="domain" description="Radical SAM core" evidence="9">
    <location>
        <begin position="201"/>
        <end position="422"/>
    </location>
</feature>
<dbReference type="PANTHER" id="PTHR43409:SF7">
    <property type="entry name" value="BLL1977 PROTEIN"/>
    <property type="match status" value="1"/>
</dbReference>
<dbReference type="SFLD" id="SFLDG01082">
    <property type="entry name" value="B12-binding_domain_containing"/>
    <property type="match status" value="1"/>
</dbReference>
<dbReference type="SFLD" id="SFLDS00029">
    <property type="entry name" value="Radical_SAM"/>
    <property type="match status" value="1"/>
</dbReference>
<keyword evidence="4" id="KW-0949">S-adenosyl-L-methionine</keyword>
<dbReference type="InterPro" id="IPR034466">
    <property type="entry name" value="Methyltransferase_Class_B"/>
</dbReference>
<dbReference type="SMART" id="SM00729">
    <property type="entry name" value="Elp3"/>
    <property type="match status" value="1"/>
</dbReference>
<accession>A0A6N8JAI5</accession>
<dbReference type="Proteomes" id="UP000468388">
    <property type="component" value="Unassembled WGS sequence"/>
</dbReference>
<keyword evidence="2" id="KW-0489">Methyltransferase</keyword>
<dbReference type="InterPro" id="IPR006638">
    <property type="entry name" value="Elp3/MiaA/NifB-like_rSAM"/>
</dbReference>
<dbReference type="Gene3D" id="3.40.50.280">
    <property type="entry name" value="Cobalamin-binding domain"/>
    <property type="match status" value="1"/>
</dbReference>
<dbReference type="PANTHER" id="PTHR43409">
    <property type="entry name" value="ANAEROBIC MAGNESIUM-PROTOPORPHYRIN IX MONOMETHYL ESTER CYCLASE-RELATED"/>
    <property type="match status" value="1"/>
</dbReference>
<dbReference type="InterPro" id="IPR006158">
    <property type="entry name" value="Cobalamin-bd"/>
</dbReference>
<keyword evidence="7" id="KW-0411">Iron-sulfur</keyword>
<dbReference type="Gene3D" id="3.80.30.20">
    <property type="entry name" value="tm_1862 like domain"/>
    <property type="match status" value="1"/>
</dbReference>
<dbReference type="SUPFAM" id="SSF102114">
    <property type="entry name" value="Radical SAM enzymes"/>
    <property type="match status" value="1"/>
</dbReference>
<dbReference type="GO" id="GO:0003824">
    <property type="term" value="F:catalytic activity"/>
    <property type="evidence" value="ECO:0007669"/>
    <property type="project" value="InterPro"/>
</dbReference>
<dbReference type="PROSITE" id="PS51918">
    <property type="entry name" value="RADICAL_SAM"/>
    <property type="match status" value="1"/>
</dbReference>
<organism evidence="10 11">
    <name type="scientific">Chitinophaga oryziterrae</name>
    <dbReference type="NCBI Taxonomy" id="1031224"/>
    <lineage>
        <taxon>Bacteria</taxon>
        <taxon>Pseudomonadati</taxon>
        <taxon>Bacteroidota</taxon>
        <taxon>Chitinophagia</taxon>
        <taxon>Chitinophagales</taxon>
        <taxon>Chitinophagaceae</taxon>
        <taxon>Chitinophaga</taxon>
    </lineage>
</organism>
<evidence type="ECO:0000259" key="9">
    <source>
        <dbReference type="PROSITE" id="PS51918"/>
    </source>
</evidence>
<evidence type="ECO:0000256" key="1">
    <source>
        <dbReference type="ARBA" id="ARBA00001966"/>
    </source>
</evidence>
<dbReference type="InterPro" id="IPR007197">
    <property type="entry name" value="rSAM"/>
</dbReference>
<keyword evidence="11" id="KW-1185">Reference proteome</keyword>